<organism evidence="2 3">
    <name type="scientific">Cladophialophora chaetospira</name>
    <dbReference type="NCBI Taxonomy" id="386627"/>
    <lineage>
        <taxon>Eukaryota</taxon>
        <taxon>Fungi</taxon>
        <taxon>Dikarya</taxon>
        <taxon>Ascomycota</taxon>
        <taxon>Pezizomycotina</taxon>
        <taxon>Eurotiomycetes</taxon>
        <taxon>Chaetothyriomycetidae</taxon>
        <taxon>Chaetothyriales</taxon>
        <taxon>Herpotrichiellaceae</taxon>
        <taxon>Cladophialophora</taxon>
    </lineage>
</organism>
<proteinExistence type="predicted"/>
<accession>A0AA38XD15</accession>
<evidence type="ECO:0000313" key="2">
    <source>
        <dbReference type="EMBL" id="KAJ9610864.1"/>
    </source>
</evidence>
<reference evidence="2" key="1">
    <citation type="submission" date="2022-10" db="EMBL/GenBank/DDBJ databases">
        <title>Culturing micro-colonial fungi from biological soil crusts in the Mojave desert and describing Neophaeococcomyces mojavensis, and introducing the new genera and species Taxawa tesnikishii.</title>
        <authorList>
            <person name="Kurbessoian T."/>
            <person name="Stajich J.E."/>
        </authorList>
    </citation>
    <scope>NUCLEOTIDE SEQUENCE</scope>
    <source>
        <strain evidence="2">TK_41</strain>
    </source>
</reference>
<comment type="caution">
    <text evidence="2">The sequence shown here is derived from an EMBL/GenBank/DDBJ whole genome shotgun (WGS) entry which is preliminary data.</text>
</comment>
<sequence>MHAATSTSFCPRVLSSLLANRPEKETCLPSTPTCAEDEDSETGKTTCNDNKHLDSLPPELHHMIAAHLIYPDLLSWKLTNKYFSTLLAPKLNVKIRVDWVQSRHAQYLPVPISTKLSFKSDALFVGNVEVNSILRRRRRHSECIEYDKDHRKAFKNPILALELDGHGRMQYIQARARIRPSWSKACLITGEPVCSRIEEMELAKQQFENSFVGRACASWRAATWAAWCAWQWLKGVWDLNTLSLRRRYFG</sequence>
<name>A0AA38XD15_9EURO</name>
<dbReference type="EMBL" id="JAPDRK010000007">
    <property type="protein sequence ID" value="KAJ9610864.1"/>
    <property type="molecule type" value="Genomic_DNA"/>
</dbReference>
<keyword evidence="3" id="KW-1185">Reference proteome</keyword>
<protein>
    <recommendedName>
        <fullName evidence="4">F-box domain-containing protein</fullName>
    </recommendedName>
</protein>
<evidence type="ECO:0000256" key="1">
    <source>
        <dbReference type="SAM" id="MobiDB-lite"/>
    </source>
</evidence>
<feature type="region of interest" description="Disordered" evidence="1">
    <location>
        <begin position="28"/>
        <end position="49"/>
    </location>
</feature>
<dbReference type="AlphaFoldDB" id="A0AA38XD15"/>
<evidence type="ECO:0000313" key="3">
    <source>
        <dbReference type="Proteomes" id="UP001172673"/>
    </source>
</evidence>
<dbReference type="Proteomes" id="UP001172673">
    <property type="component" value="Unassembled WGS sequence"/>
</dbReference>
<evidence type="ECO:0008006" key="4">
    <source>
        <dbReference type="Google" id="ProtNLM"/>
    </source>
</evidence>
<gene>
    <name evidence="2" type="ORF">H2200_005641</name>
</gene>